<name>A0AAD5WXF2_9PEZI</name>
<dbReference type="AlphaFoldDB" id="A0AAD5WXF2"/>
<reference evidence="1" key="1">
    <citation type="submission" date="2022-07" db="EMBL/GenBank/DDBJ databases">
        <title>Draft genome sequence of Zalerion maritima ATCC 34329, a (micro)plastics degrading marine fungus.</title>
        <authorList>
            <person name="Paco A."/>
            <person name="Goncalves M.F.M."/>
            <person name="Rocha-Santos T.A.P."/>
            <person name="Alves A."/>
        </authorList>
    </citation>
    <scope>NUCLEOTIDE SEQUENCE</scope>
    <source>
        <strain evidence="1">ATCC 34329</strain>
    </source>
</reference>
<accession>A0AAD5WXF2</accession>
<evidence type="ECO:0000313" key="1">
    <source>
        <dbReference type="EMBL" id="KAJ2906402.1"/>
    </source>
</evidence>
<dbReference type="EMBL" id="JAKWBI020000014">
    <property type="protein sequence ID" value="KAJ2906402.1"/>
    <property type="molecule type" value="Genomic_DNA"/>
</dbReference>
<evidence type="ECO:0000313" key="2">
    <source>
        <dbReference type="Proteomes" id="UP001201980"/>
    </source>
</evidence>
<proteinExistence type="predicted"/>
<dbReference type="Proteomes" id="UP001201980">
    <property type="component" value="Unassembled WGS sequence"/>
</dbReference>
<organism evidence="1 2">
    <name type="scientific">Zalerion maritima</name>
    <dbReference type="NCBI Taxonomy" id="339359"/>
    <lineage>
        <taxon>Eukaryota</taxon>
        <taxon>Fungi</taxon>
        <taxon>Dikarya</taxon>
        <taxon>Ascomycota</taxon>
        <taxon>Pezizomycotina</taxon>
        <taxon>Sordariomycetes</taxon>
        <taxon>Lulworthiomycetidae</taxon>
        <taxon>Lulworthiales</taxon>
        <taxon>Lulworthiaceae</taxon>
        <taxon>Zalerion</taxon>
    </lineage>
</organism>
<protein>
    <submittedName>
        <fullName evidence="1">Uncharacterized protein</fullName>
    </submittedName>
</protein>
<sequence length="118" mass="13274">MQRNVCPRPRPLSRSSTVFPRVLLAAAPCFWPGYFLPPNIVLEKLKLGRDEEFDHEKAHEAISVFDGMHGDTPPDNVLRLGDRVVPVDLESVGEVPNDGRRKHSPPLLQHYVSSGHLF</sequence>
<comment type="caution">
    <text evidence="1">The sequence shown here is derived from an EMBL/GenBank/DDBJ whole genome shotgun (WGS) entry which is preliminary data.</text>
</comment>
<keyword evidence="2" id="KW-1185">Reference proteome</keyword>
<gene>
    <name evidence="1" type="ORF">MKZ38_001762</name>
</gene>